<dbReference type="GeneID" id="70582165"/>
<dbReference type="OrthoDB" id="5905893at2"/>
<evidence type="ECO:0000313" key="2">
    <source>
        <dbReference type="EMBL" id="SJZ59397.1"/>
    </source>
</evidence>
<protein>
    <submittedName>
        <fullName evidence="2">Uncharacterized protein</fullName>
    </submittedName>
</protein>
<name>A0A1T4LXK5_VIBCI</name>
<accession>A0A1T4LXK5</accession>
<dbReference type="AlphaFoldDB" id="A0A1T4LXK5"/>
<feature type="transmembrane region" description="Helical" evidence="1">
    <location>
        <begin position="7"/>
        <end position="25"/>
    </location>
</feature>
<dbReference type="EMBL" id="FUXB01000003">
    <property type="protein sequence ID" value="SJZ59397.1"/>
    <property type="molecule type" value="Genomic_DNA"/>
</dbReference>
<proteinExistence type="predicted"/>
<keyword evidence="1" id="KW-1133">Transmembrane helix</keyword>
<keyword evidence="3" id="KW-1185">Reference proteome</keyword>
<sequence length="61" mass="7143">MPRFIRILQMAIAIIIGIFLMYDLVLHGVSLFDNRYVIISIVLFVILQISLFVIYKLIEDD</sequence>
<gene>
    <name evidence="2" type="ORF">SAMN02745782_00788</name>
</gene>
<dbReference type="Proteomes" id="UP000190834">
    <property type="component" value="Unassembled WGS sequence"/>
</dbReference>
<keyword evidence="1" id="KW-0812">Transmembrane</keyword>
<dbReference type="STRING" id="1123491.SAMN02745782_00788"/>
<evidence type="ECO:0000313" key="3">
    <source>
        <dbReference type="Proteomes" id="UP000190834"/>
    </source>
</evidence>
<keyword evidence="1" id="KW-0472">Membrane</keyword>
<evidence type="ECO:0000256" key="1">
    <source>
        <dbReference type="SAM" id="Phobius"/>
    </source>
</evidence>
<dbReference type="RefSeq" id="WP_078925165.1">
    <property type="nucleotide sequence ID" value="NZ_FUXB01000003.1"/>
</dbReference>
<reference evidence="3" key="1">
    <citation type="submission" date="2017-02" db="EMBL/GenBank/DDBJ databases">
        <authorList>
            <person name="Varghese N."/>
            <person name="Submissions S."/>
        </authorList>
    </citation>
    <scope>NUCLEOTIDE SEQUENCE [LARGE SCALE GENOMIC DNA]</scope>
    <source>
        <strain evidence="3">DSM 19608</strain>
    </source>
</reference>
<feature type="transmembrane region" description="Helical" evidence="1">
    <location>
        <begin position="37"/>
        <end position="58"/>
    </location>
</feature>
<organism evidence="2 3">
    <name type="scientific">Vibrio cincinnatiensis DSM 19608</name>
    <dbReference type="NCBI Taxonomy" id="1123491"/>
    <lineage>
        <taxon>Bacteria</taxon>
        <taxon>Pseudomonadati</taxon>
        <taxon>Pseudomonadota</taxon>
        <taxon>Gammaproteobacteria</taxon>
        <taxon>Vibrionales</taxon>
        <taxon>Vibrionaceae</taxon>
        <taxon>Vibrio</taxon>
    </lineage>
</organism>